<feature type="compositionally biased region" description="Basic and acidic residues" evidence="1">
    <location>
        <begin position="213"/>
        <end position="236"/>
    </location>
</feature>
<protein>
    <submittedName>
        <fullName evidence="2">Uncharacterized protein</fullName>
    </submittedName>
</protein>
<accession>A0A1X0NTQ5</accession>
<evidence type="ECO:0000313" key="3">
    <source>
        <dbReference type="Proteomes" id="UP000192257"/>
    </source>
</evidence>
<dbReference type="GeneID" id="39986212"/>
<name>A0A1X0NTQ5_9TRYP</name>
<comment type="caution">
    <text evidence="2">The sequence shown here is derived from an EMBL/GenBank/DDBJ whole genome shotgun (WGS) entry which is preliminary data.</text>
</comment>
<dbReference type="AlphaFoldDB" id="A0A1X0NTQ5"/>
<dbReference type="OrthoDB" id="244370at2759"/>
<proteinExistence type="predicted"/>
<evidence type="ECO:0000256" key="1">
    <source>
        <dbReference type="SAM" id="MobiDB-lite"/>
    </source>
</evidence>
<organism evidence="2 3">
    <name type="scientific">Trypanosoma theileri</name>
    <dbReference type="NCBI Taxonomy" id="67003"/>
    <lineage>
        <taxon>Eukaryota</taxon>
        <taxon>Discoba</taxon>
        <taxon>Euglenozoa</taxon>
        <taxon>Kinetoplastea</taxon>
        <taxon>Metakinetoplastina</taxon>
        <taxon>Trypanosomatida</taxon>
        <taxon>Trypanosomatidae</taxon>
        <taxon>Trypanosoma</taxon>
    </lineage>
</organism>
<dbReference type="Proteomes" id="UP000192257">
    <property type="component" value="Unassembled WGS sequence"/>
</dbReference>
<dbReference type="RefSeq" id="XP_028882128.1">
    <property type="nucleotide sequence ID" value="XM_029026432.1"/>
</dbReference>
<feature type="compositionally biased region" description="Basic and acidic residues" evidence="1">
    <location>
        <begin position="187"/>
        <end position="197"/>
    </location>
</feature>
<reference evidence="2 3" key="1">
    <citation type="submission" date="2017-03" db="EMBL/GenBank/DDBJ databases">
        <title>An alternative strategy for trypanosome survival in the mammalian bloodstream revealed through genome and transcriptome analysis of the ubiquitous bovine parasite Trypanosoma (Megatrypanum) theileri.</title>
        <authorList>
            <person name="Kelly S."/>
            <person name="Ivens A."/>
            <person name="Mott A."/>
            <person name="O'Neill E."/>
            <person name="Emms D."/>
            <person name="Macleod O."/>
            <person name="Voorheis P."/>
            <person name="Matthews J."/>
            <person name="Matthews K."/>
            <person name="Carrington M."/>
        </authorList>
    </citation>
    <scope>NUCLEOTIDE SEQUENCE [LARGE SCALE GENOMIC DNA]</scope>
    <source>
        <strain evidence="2">Edinburgh</strain>
    </source>
</reference>
<sequence length="259" mass="29014">MVLDNSVPFKLTLHPSLYEEKSALSIPLSFTADVDEKGFQHRLEIRVPSSRHIAGMEIRNVEFLFDELKNESCQTSHSSSSDGVLGYLFAQLLDSQGRPSSHPFAVMCCDTSTGRGVYSCVRLPFQADQRVRFYLVQKNKSNDESTGRSTRIEGVRFTGNIQLVSGGAYLKSNKSLKQIQSFMQKTLKFEPDSDGKKVSGLKRHRESPQSPVEENKKSLTSRSRTERAQNEKRKSEGLGNDEEPPQLIYAFVPGGDDES</sequence>
<evidence type="ECO:0000313" key="2">
    <source>
        <dbReference type="EMBL" id="ORC88062.1"/>
    </source>
</evidence>
<gene>
    <name evidence="2" type="ORF">TM35_000181190</name>
</gene>
<feature type="region of interest" description="Disordered" evidence="1">
    <location>
        <begin position="187"/>
        <end position="259"/>
    </location>
</feature>
<keyword evidence="3" id="KW-1185">Reference proteome</keyword>
<dbReference type="VEuPathDB" id="TriTrypDB:TM35_000181190"/>
<dbReference type="EMBL" id="NBCO01000018">
    <property type="protein sequence ID" value="ORC88062.1"/>
    <property type="molecule type" value="Genomic_DNA"/>
</dbReference>